<accession>A0A0L8C312</accession>
<organism evidence="1 2">
    <name type="scientific">Ensifer adhaerens</name>
    <name type="common">Sinorhizobium morelense</name>
    <dbReference type="NCBI Taxonomy" id="106592"/>
    <lineage>
        <taxon>Bacteria</taxon>
        <taxon>Pseudomonadati</taxon>
        <taxon>Pseudomonadota</taxon>
        <taxon>Alphaproteobacteria</taxon>
        <taxon>Hyphomicrobiales</taxon>
        <taxon>Rhizobiaceae</taxon>
        <taxon>Sinorhizobium/Ensifer group</taxon>
        <taxon>Ensifer</taxon>
    </lineage>
</organism>
<name>A0A0L8C312_ENSAD</name>
<evidence type="ECO:0000313" key="2">
    <source>
        <dbReference type="Proteomes" id="UP000037425"/>
    </source>
</evidence>
<gene>
    <name evidence="1" type="ORF">AC244_07365</name>
</gene>
<dbReference type="AlphaFoldDB" id="A0A0L8C312"/>
<sequence>MLRPLNGFLSKWIPQHEPMFLAYENLLPVVSVMYSEAKKSGGVFTLDNFIPDVAQKLELSHGDEINSRRLAWFLFAALLGRLERLSKTNNGALTAGAKIWCLLAEDAHFLKRLLPSNVVWRSDEKVWFDLTQSDQKILEWTVNIAMPPMFAEHDAVGNFAQTHGFFVSPFKNRIGFMP</sequence>
<evidence type="ECO:0000313" key="1">
    <source>
        <dbReference type="EMBL" id="KOF21178.1"/>
    </source>
</evidence>
<comment type="caution">
    <text evidence="1">The sequence shown here is derived from an EMBL/GenBank/DDBJ whole genome shotgun (WGS) entry which is preliminary data.</text>
</comment>
<proteinExistence type="predicted"/>
<reference evidence="2" key="1">
    <citation type="submission" date="2015-07" db="EMBL/GenBank/DDBJ databases">
        <title>Whole genome sequence of an Ensifer adhaerens strain isolated from a cave pool in the Wind Cave National Park.</title>
        <authorList>
            <person name="Eng W.W.H."/>
            <person name="Gan H.M."/>
            <person name="Barton H.A."/>
            <person name="Savka M.A."/>
        </authorList>
    </citation>
    <scope>NUCLEOTIDE SEQUENCE [LARGE SCALE GENOMIC DNA]</scope>
    <source>
        <strain evidence="2">SD006</strain>
    </source>
</reference>
<protein>
    <submittedName>
        <fullName evidence="1">Uncharacterized protein</fullName>
    </submittedName>
</protein>
<dbReference type="Proteomes" id="UP000037425">
    <property type="component" value="Unassembled WGS sequence"/>
</dbReference>
<dbReference type="PATRIC" id="fig|106592.7.peg.3120"/>
<dbReference type="EMBL" id="LGAP01000002">
    <property type="protein sequence ID" value="KOF21178.1"/>
    <property type="molecule type" value="Genomic_DNA"/>
</dbReference>